<name>A0A6H2DQE6_9SPHN</name>
<feature type="signal peptide" evidence="1">
    <location>
        <begin position="1"/>
        <end position="20"/>
    </location>
</feature>
<organism evidence="2 3">
    <name type="scientific">Parasphingorhabdus halotolerans</name>
    <dbReference type="NCBI Taxonomy" id="2725558"/>
    <lineage>
        <taxon>Bacteria</taxon>
        <taxon>Pseudomonadati</taxon>
        <taxon>Pseudomonadota</taxon>
        <taxon>Alphaproteobacteria</taxon>
        <taxon>Sphingomonadales</taxon>
        <taxon>Sphingomonadaceae</taxon>
        <taxon>Parasphingorhabdus</taxon>
    </lineage>
</organism>
<dbReference type="EMBL" id="CP051217">
    <property type="protein sequence ID" value="QJB70203.1"/>
    <property type="molecule type" value="Genomic_DNA"/>
</dbReference>
<protein>
    <submittedName>
        <fullName evidence="2">DUF4139 domain-containing protein</fullName>
    </submittedName>
</protein>
<keyword evidence="1" id="KW-0732">Signal</keyword>
<dbReference type="PANTHER" id="PTHR38075">
    <property type="entry name" value="DUF4139 DOMAIN-CONTAINING PROTEIN"/>
    <property type="match status" value="1"/>
</dbReference>
<dbReference type="KEGG" id="phao:HF685_13655"/>
<proteinExistence type="predicted"/>
<reference evidence="2 3" key="1">
    <citation type="submission" date="2020-04" db="EMBL/GenBank/DDBJ databases">
        <title>Genome sequence for Sphingorhabdus sp. strain M1.</title>
        <authorList>
            <person name="Park S.-J."/>
        </authorList>
    </citation>
    <scope>NUCLEOTIDE SEQUENCE [LARGE SCALE GENOMIC DNA]</scope>
    <source>
        <strain evidence="2 3">JK6</strain>
    </source>
</reference>
<evidence type="ECO:0000256" key="1">
    <source>
        <dbReference type="SAM" id="SignalP"/>
    </source>
</evidence>
<evidence type="ECO:0000313" key="2">
    <source>
        <dbReference type="EMBL" id="QJB70203.1"/>
    </source>
</evidence>
<dbReference type="PANTHER" id="PTHR38075:SF1">
    <property type="entry name" value="DUF4139 DOMAIN-CONTAINING PROTEIN"/>
    <property type="match status" value="1"/>
</dbReference>
<evidence type="ECO:0000313" key="3">
    <source>
        <dbReference type="Proteomes" id="UP000501600"/>
    </source>
</evidence>
<feature type="chain" id="PRO_5026303391" evidence="1">
    <location>
        <begin position="21"/>
        <end position="459"/>
    </location>
</feature>
<sequence length="459" mass="49810">MRFLAFTGILLASIASPAISQSSGQGEISVTIYNNNLALVQDIRRLNIPSGRSVQTFPGVSGQIRAETVGFNADDTGIIEQNFDYDLLSPQKLMEKAVGETVTIVRINPATGKETSERAKVLAANGGVVLQIGSRIEVLRDDRLPTRVIFDKVPNNLRARPTLSVTLNSSRSGTRPAQLSYLTGGMGWKADYVALFDEAKGRMDVQGWVTLTNSTGTTFDNAKTLLVAGTPSVNGQSNYDPRNNIRRAGTESADREALGDFYLYPLATRTTIANAQTKQVSFLDVMGAPAQKTYEFANRWLGSQTEPQSADTVLEFSSSKEGGLGDALPAGTVRVYMKDASGQPQFIGENNIGHTPMGSELGLKTGEAFDVKIKPTVTERRRLSPSKWRTSMTYELSNARPGAVTVSLIQNGLDFYWADTRIVSESMASTRRSSDTIVWKVPVPANGQATVTAVFETRF</sequence>
<dbReference type="AlphaFoldDB" id="A0A6H2DQE6"/>
<dbReference type="Proteomes" id="UP000501600">
    <property type="component" value="Chromosome"/>
</dbReference>
<accession>A0A6H2DQE6</accession>
<gene>
    <name evidence="2" type="ORF">HF685_13655</name>
</gene>
<dbReference type="RefSeq" id="WP_168820469.1">
    <property type="nucleotide sequence ID" value="NZ_CP051217.1"/>
</dbReference>
<keyword evidence="3" id="KW-1185">Reference proteome</keyword>